<dbReference type="InterPro" id="IPR036097">
    <property type="entry name" value="HisK_dim/P_sf"/>
</dbReference>
<comment type="subcellular location">
    <subcellularLocation>
        <location evidence="2">Membrane</location>
    </subcellularLocation>
</comment>
<evidence type="ECO:0000256" key="2">
    <source>
        <dbReference type="ARBA" id="ARBA00004370"/>
    </source>
</evidence>
<dbReference type="Pfam" id="PF00512">
    <property type="entry name" value="HisKA"/>
    <property type="match status" value="1"/>
</dbReference>
<dbReference type="PROSITE" id="PS50109">
    <property type="entry name" value="HIS_KIN"/>
    <property type="match status" value="1"/>
</dbReference>
<dbReference type="OrthoDB" id="9781147at2"/>
<reference evidence="12" key="1">
    <citation type="submission" date="2018-03" db="EMBL/GenBank/DDBJ databases">
        <authorList>
            <person name="Zecchin S."/>
        </authorList>
    </citation>
    <scope>NUCLEOTIDE SEQUENCE [LARGE SCALE GENOMIC DNA]</scope>
</reference>
<dbReference type="CDD" id="cd06225">
    <property type="entry name" value="HAMP"/>
    <property type="match status" value="1"/>
</dbReference>
<gene>
    <name evidence="11" type="ORF">NBG4_590004</name>
</gene>
<evidence type="ECO:0000313" key="12">
    <source>
        <dbReference type="Proteomes" id="UP000245125"/>
    </source>
</evidence>
<protein>
    <recommendedName>
        <fullName evidence="3">histidine kinase</fullName>
        <ecNumber evidence="3">2.7.13.3</ecNumber>
    </recommendedName>
</protein>
<dbReference type="GO" id="GO:0016020">
    <property type="term" value="C:membrane"/>
    <property type="evidence" value="ECO:0007669"/>
    <property type="project" value="UniProtKB-SubCell"/>
</dbReference>
<dbReference type="SUPFAM" id="SSF47384">
    <property type="entry name" value="Homodimeric domain of signal transducing histidine kinase"/>
    <property type="match status" value="1"/>
</dbReference>
<keyword evidence="6 11" id="KW-0418">Kinase</keyword>
<dbReference type="CDD" id="cd00075">
    <property type="entry name" value="HATPase"/>
    <property type="match status" value="1"/>
</dbReference>
<evidence type="ECO:0000256" key="6">
    <source>
        <dbReference type="ARBA" id="ARBA00022777"/>
    </source>
</evidence>
<dbReference type="AlphaFoldDB" id="A0A2U3QJC2"/>
<evidence type="ECO:0000256" key="7">
    <source>
        <dbReference type="ARBA" id="ARBA00023012"/>
    </source>
</evidence>
<dbReference type="SMART" id="SM00304">
    <property type="entry name" value="HAMP"/>
    <property type="match status" value="1"/>
</dbReference>
<feature type="domain" description="HAMP" evidence="10">
    <location>
        <begin position="180"/>
        <end position="232"/>
    </location>
</feature>
<dbReference type="PANTHER" id="PTHR43711">
    <property type="entry name" value="TWO-COMPONENT HISTIDINE KINASE"/>
    <property type="match status" value="1"/>
</dbReference>
<evidence type="ECO:0000256" key="3">
    <source>
        <dbReference type="ARBA" id="ARBA00012438"/>
    </source>
</evidence>
<dbReference type="InterPro" id="IPR005467">
    <property type="entry name" value="His_kinase_dom"/>
</dbReference>
<dbReference type="InterPro" id="IPR004358">
    <property type="entry name" value="Sig_transdc_His_kin-like_C"/>
</dbReference>
<evidence type="ECO:0000256" key="8">
    <source>
        <dbReference type="SAM" id="Phobius"/>
    </source>
</evidence>
<dbReference type="SUPFAM" id="SSF55874">
    <property type="entry name" value="ATPase domain of HSP90 chaperone/DNA topoisomerase II/histidine kinase"/>
    <property type="match status" value="1"/>
</dbReference>
<evidence type="ECO:0000259" key="9">
    <source>
        <dbReference type="PROSITE" id="PS50109"/>
    </source>
</evidence>
<name>A0A2U3QJC2_9BACT</name>
<dbReference type="Pfam" id="PF00672">
    <property type="entry name" value="HAMP"/>
    <property type="match status" value="1"/>
</dbReference>
<dbReference type="CDD" id="cd00082">
    <property type="entry name" value="HisKA"/>
    <property type="match status" value="1"/>
</dbReference>
<dbReference type="InterPro" id="IPR003594">
    <property type="entry name" value="HATPase_dom"/>
</dbReference>
<dbReference type="PANTHER" id="PTHR43711:SF1">
    <property type="entry name" value="HISTIDINE KINASE 1"/>
    <property type="match status" value="1"/>
</dbReference>
<keyword evidence="5" id="KW-0808">Transferase</keyword>
<dbReference type="InterPro" id="IPR003660">
    <property type="entry name" value="HAMP_dom"/>
</dbReference>
<dbReference type="InterPro" id="IPR050736">
    <property type="entry name" value="Sensor_HK_Regulatory"/>
</dbReference>
<dbReference type="Gene3D" id="1.10.287.130">
    <property type="match status" value="1"/>
</dbReference>
<dbReference type="GO" id="GO:0000155">
    <property type="term" value="F:phosphorelay sensor kinase activity"/>
    <property type="evidence" value="ECO:0007669"/>
    <property type="project" value="InterPro"/>
</dbReference>
<keyword evidence="8" id="KW-1133">Transmembrane helix</keyword>
<dbReference type="InterPro" id="IPR003661">
    <property type="entry name" value="HisK_dim/P_dom"/>
</dbReference>
<dbReference type="Proteomes" id="UP000245125">
    <property type="component" value="Unassembled WGS sequence"/>
</dbReference>
<dbReference type="Gene3D" id="3.30.565.10">
    <property type="entry name" value="Histidine kinase-like ATPase, C-terminal domain"/>
    <property type="match status" value="1"/>
</dbReference>
<dbReference type="InterPro" id="IPR036890">
    <property type="entry name" value="HATPase_C_sf"/>
</dbReference>
<keyword evidence="7" id="KW-0902">Two-component regulatory system</keyword>
<evidence type="ECO:0000259" key="10">
    <source>
        <dbReference type="PROSITE" id="PS50885"/>
    </source>
</evidence>
<dbReference type="Pfam" id="PF02518">
    <property type="entry name" value="HATPase_c"/>
    <property type="match status" value="1"/>
</dbReference>
<keyword evidence="4" id="KW-0597">Phosphoprotein</keyword>
<dbReference type="EMBL" id="OUUY01000107">
    <property type="protein sequence ID" value="SPQ01511.1"/>
    <property type="molecule type" value="Genomic_DNA"/>
</dbReference>
<keyword evidence="8" id="KW-0472">Membrane</keyword>
<evidence type="ECO:0000256" key="1">
    <source>
        <dbReference type="ARBA" id="ARBA00000085"/>
    </source>
</evidence>
<dbReference type="SUPFAM" id="SSF158472">
    <property type="entry name" value="HAMP domain-like"/>
    <property type="match status" value="1"/>
</dbReference>
<proteinExistence type="predicted"/>
<dbReference type="EC" id="2.7.13.3" evidence="3"/>
<dbReference type="Gene3D" id="6.10.340.10">
    <property type="match status" value="1"/>
</dbReference>
<sequence>MRTKLFFAFLAVILVALVSNLIFERFISDDFEDYVSGTKEDKLYWILATVEGSYTDGRWDMTALHDAVHWATMLGFDVKITDEKAKELITSKGTLTMLSQAMRRRMEGIVDLNSAKGDYEHYPLYIEGREIGTIYARQLGRVGSANEKEAIFRKRAREFLSMSFAIAGGGAVFMAVIFSLFLSRPLNRMKKAVESFAKGDFSVRVGAGGKDEVGRLGESFNFMAEALQREEALRKHLTSNVAHELRTPLAIMKANVEAMIDGVVDSREQGLENIRMEVEKLISLVEGIEDMTKAEASFFSGRFYAEIDLGKFLSNIVEKLMPLAAEKGLAMEVAQGSAVRTVTDPEKLEKIVQNVVTNAIKNTLSGGITVEYGRDKDIFFVEIRDTGIGIPQDKMDMVFKRFYRGEDSKGIGLGLSIVKELIDVMGGRIDLRSRVGEGTVFRIWLPGSEKKK</sequence>
<dbReference type="PROSITE" id="PS50885">
    <property type="entry name" value="HAMP"/>
    <property type="match status" value="1"/>
</dbReference>
<dbReference type="PRINTS" id="PR00344">
    <property type="entry name" value="BCTRLSENSOR"/>
</dbReference>
<evidence type="ECO:0000313" key="11">
    <source>
        <dbReference type="EMBL" id="SPQ01511.1"/>
    </source>
</evidence>
<feature type="domain" description="Histidine kinase" evidence="9">
    <location>
        <begin position="240"/>
        <end position="449"/>
    </location>
</feature>
<feature type="transmembrane region" description="Helical" evidence="8">
    <location>
        <begin position="159"/>
        <end position="182"/>
    </location>
</feature>
<organism evidence="11 12">
    <name type="scientific">Candidatus Sulfobium mesophilum</name>
    <dbReference type="NCBI Taxonomy" id="2016548"/>
    <lineage>
        <taxon>Bacteria</taxon>
        <taxon>Pseudomonadati</taxon>
        <taxon>Nitrospirota</taxon>
        <taxon>Nitrospiria</taxon>
        <taxon>Nitrospirales</taxon>
        <taxon>Nitrospiraceae</taxon>
        <taxon>Candidatus Sulfobium</taxon>
    </lineage>
</organism>
<keyword evidence="12" id="KW-1185">Reference proteome</keyword>
<keyword evidence="8" id="KW-0812">Transmembrane</keyword>
<accession>A0A2U3QJC2</accession>
<evidence type="ECO:0000256" key="4">
    <source>
        <dbReference type="ARBA" id="ARBA00022553"/>
    </source>
</evidence>
<dbReference type="SMART" id="SM00387">
    <property type="entry name" value="HATPase_c"/>
    <property type="match status" value="1"/>
</dbReference>
<comment type="catalytic activity">
    <reaction evidence="1">
        <text>ATP + protein L-histidine = ADP + protein N-phospho-L-histidine.</text>
        <dbReference type="EC" id="2.7.13.3"/>
    </reaction>
</comment>
<dbReference type="SMART" id="SM00388">
    <property type="entry name" value="HisKA"/>
    <property type="match status" value="1"/>
</dbReference>
<evidence type="ECO:0000256" key="5">
    <source>
        <dbReference type="ARBA" id="ARBA00022679"/>
    </source>
</evidence>